<name>A0A2J0U6I9_STEMA</name>
<dbReference type="EMBL" id="NEQV01000007">
    <property type="protein sequence ID" value="PJL24574.1"/>
    <property type="molecule type" value="Genomic_DNA"/>
</dbReference>
<dbReference type="OrthoDB" id="5998444at2"/>
<dbReference type="AlphaFoldDB" id="A0A2J0U6I9"/>
<evidence type="ECO:0000313" key="3">
    <source>
        <dbReference type="Proteomes" id="UP000230167"/>
    </source>
</evidence>
<keyword evidence="1" id="KW-1133">Transmembrane helix</keyword>
<accession>A0A2J0U6I9</accession>
<comment type="caution">
    <text evidence="2">The sequence shown here is derived from an EMBL/GenBank/DDBJ whole genome shotgun (WGS) entry which is preliminary data.</text>
</comment>
<keyword evidence="1" id="KW-0472">Membrane</keyword>
<keyword evidence="1" id="KW-0812">Transmembrane</keyword>
<evidence type="ECO:0000313" key="2">
    <source>
        <dbReference type="EMBL" id="PJL24574.1"/>
    </source>
</evidence>
<feature type="transmembrane region" description="Helical" evidence="1">
    <location>
        <begin position="6"/>
        <end position="24"/>
    </location>
</feature>
<evidence type="ECO:0000256" key="1">
    <source>
        <dbReference type="SAM" id="Phobius"/>
    </source>
</evidence>
<evidence type="ECO:0008006" key="4">
    <source>
        <dbReference type="Google" id="ProtNLM"/>
    </source>
</evidence>
<dbReference type="RefSeq" id="WP_100441980.1">
    <property type="nucleotide sequence ID" value="NZ_CBCPIZ010000005.1"/>
</dbReference>
<dbReference type="Proteomes" id="UP000230167">
    <property type="component" value="Unassembled WGS sequence"/>
</dbReference>
<reference evidence="2 3" key="1">
    <citation type="journal article" date="2017" name="Front. Microbiol.">
        <title>Double-Face Meets the Bacterial World: The Opportunistic Pathogen Stenotrophomonas maltophilia.</title>
        <authorList>
            <person name="Lira F."/>
            <person name="Berg G."/>
            <person name="Martinez J.L."/>
        </authorList>
    </citation>
    <scope>NUCLEOTIDE SEQUENCE [LARGE SCALE GENOMIC DNA]</scope>
    <source>
        <strain evidence="2 3">EA1</strain>
    </source>
</reference>
<protein>
    <recommendedName>
        <fullName evidence="4">Transmembrane protein</fullName>
    </recommendedName>
</protein>
<gene>
    <name evidence="2" type="ORF">B9Y64_18565</name>
</gene>
<feature type="transmembrane region" description="Helical" evidence="1">
    <location>
        <begin position="105"/>
        <end position="124"/>
    </location>
</feature>
<sequence>MAIALIALMLLELLLLLFWAPLFFRTGIVLFNQRIAASPAELAQLSLIGLEYDLPTDKWLSFVFHALPDGSTAFRESFAPGYGGRYFPLMHGQLVVDKRRREVRVIGRCSWFALALALLVLPLILVRPMAWPMLGLLLVFYMGYRIQLRRYAEVVEAVRIRADQRSAPTRAGTCI</sequence>
<proteinExistence type="predicted"/>
<organism evidence="2 3">
    <name type="scientific">Stenotrophomonas maltophilia</name>
    <name type="common">Pseudomonas maltophilia</name>
    <name type="synonym">Xanthomonas maltophilia</name>
    <dbReference type="NCBI Taxonomy" id="40324"/>
    <lineage>
        <taxon>Bacteria</taxon>
        <taxon>Pseudomonadati</taxon>
        <taxon>Pseudomonadota</taxon>
        <taxon>Gammaproteobacteria</taxon>
        <taxon>Lysobacterales</taxon>
        <taxon>Lysobacteraceae</taxon>
        <taxon>Stenotrophomonas</taxon>
        <taxon>Stenotrophomonas maltophilia group</taxon>
    </lineage>
</organism>